<evidence type="ECO:0000256" key="3">
    <source>
        <dbReference type="ARBA" id="ARBA00023163"/>
    </source>
</evidence>
<proteinExistence type="predicted"/>
<keyword evidence="3" id="KW-0804">Transcription</keyword>
<dbReference type="Proteomes" id="UP000275401">
    <property type="component" value="Unassembled WGS sequence"/>
</dbReference>
<feature type="DNA-binding region" description="H-T-H motif" evidence="4">
    <location>
        <begin position="36"/>
        <end position="55"/>
    </location>
</feature>
<dbReference type="GO" id="GO:0000976">
    <property type="term" value="F:transcription cis-regulatory region binding"/>
    <property type="evidence" value="ECO:0007669"/>
    <property type="project" value="TreeGrafter"/>
</dbReference>
<evidence type="ECO:0000256" key="2">
    <source>
        <dbReference type="ARBA" id="ARBA00023125"/>
    </source>
</evidence>
<dbReference type="InterPro" id="IPR041586">
    <property type="entry name" value="PsrA_TetR_C"/>
</dbReference>
<dbReference type="EMBL" id="RIBZ01000108">
    <property type="protein sequence ID" value="RNG31879.1"/>
    <property type="molecule type" value="Genomic_DNA"/>
</dbReference>
<dbReference type="GO" id="GO:0003700">
    <property type="term" value="F:DNA-binding transcription factor activity"/>
    <property type="evidence" value="ECO:0007669"/>
    <property type="project" value="TreeGrafter"/>
</dbReference>
<keyword evidence="1" id="KW-0805">Transcription regulation</keyword>
<accession>A0A3M8WS53</accession>
<dbReference type="AlphaFoldDB" id="A0A3M8WS53"/>
<keyword evidence="7" id="KW-1185">Reference proteome</keyword>
<evidence type="ECO:0000313" key="7">
    <source>
        <dbReference type="Proteomes" id="UP000275401"/>
    </source>
</evidence>
<evidence type="ECO:0000256" key="1">
    <source>
        <dbReference type="ARBA" id="ARBA00023015"/>
    </source>
</evidence>
<evidence type="ECO:0000259" key="5">
    <source>
        <dbReference type="PROSITE" id="PS50977"/>
    </source>
</evidence>
<dbReference type="Pfam" id="PF00440">
    <property type="entry name" value="TetR_N"/>
    <property type="match status" value="1"/>
</dbReference>
<name>A0A3M8WS53_9ACTN</name>
<keyword evidence="2 4" id="KW-0238">DNA-binding</keyword>
<dbReference type="Gene3D" id="1.10.357.10">
    <property type="entry name" value="Tetracycline Repressor, domain 2"/>
    <property type="match status" value="1"/>
</dbReference>
<dbReference type="InterPro" id="IPR050109">
    <property type="entry name" value="HTH-type_TetR-like_transc_reg"/>
</dbReference>
<dbReference type="PANTHER" id="PTHR30055:SF234">
    <property type="entry name" value="HTH-TYPE TRANSCRIPTIONAL REGULATOR BETI"/>
    <property type="match status" value="1"/>
</dbReference>
<dbReference type="InterPro" id="IPR001647">
    <property type="entry name" value="HTH_TetR"/>
</dbReference>
<dbReference type="PANTHER" id="PTHR30055">
    <property type="entry name" value="HTH-TYPE TRANSCRIPTIONAL REGULATOR RUTR"/>
    <property type="match status" value="1"/>
</dbReference>
<sequence length="226" mass="24367">MAGRVRRDEQVSATREALLDAAERLFAEHGVHAVANRQISLAAGQGNNAAVSYHFGTKTDLVRAIARKHAEAMEAGRLAMMADIGDSTDLRDWVACAVRPVTGHLEALGAPSWYARFIAQVTADPALRAITVEEFAAGSPSMQKLQEGLERCLPDLPAEVHAERAAMTRHLITQMSAERERALADNAPTSRASWRETANGLIDVIVALWLAPVTVDSQAYQVTGSS</sequence>
<evidence type="ECO:0000256" key="4">
    <source>
        <dbReference type="PROSITE-ProRule" id="PRU00335"/>
    </source>
</evidence>
<dbReference type="InterPro" id="IPR009057">
    <property type="entry name" value="Homeodomain-like_sf"/>
</dbReference>
<gene>
    <name evidence="6" type="ORF">EEJ42_08330</name>
</gene>
<protein>
    <submittedName>
        <fullName evidence="6">TetR/AcrR family transcriptional regulator</fullName>
    </submittedName>
</protein>
<dbReference type="PROSITE" id="PS50977">
    <property type="entry name" value="HTH_TETR_2"/>
    <property type="match status" value="1"/>
</dbReference>
<comment type="caution">
    <text evidence="6">The sequence shown here is derived from an EMBL/GenBank/DDBJ whole genome shotgun (WGS) entry which is preliminary data.</text>
</comment>
<evidence type="ECO:0000313" key="6">
    <source>
        <dbReference type="EMBL" id="RNG31879.1"/>
    </source>
</evidence>
<dbReference type="SUPFAM" id="SSF46689">
    <property type="entry name" value="Homeodomain-like"/>
    <property type="match status" value="1"/>
</dbReference>
<organism evidence="6 7">
    <name type="scientific">Streptomyces botrytidirepellens</name>
    <dbReference type="NCBI Taxonomy" id="2486417"/>
    <lineage>
        <taxon>Bacteria</taxon>
        <taxon>Bacillati</taxon>
        <taxon>Actinomycetota</taxon>
        <taxon>Actinomycetes</taxon>
        <taxon>Kitasatosporales</taxon>
        <taxon>Streptomycetaceae</taxon>
        <taxon>Streptomyces</taxon>
    </lineage>
</organism>
<dbReference type="RefSeq" id="WP_123099329.1">
    <property type="nucleotide sequence ID" value="NZ_RIBZ01000108.1"/>
</dbReference>
<feature type="domain" description="HTH tetR-type" evidence="5">
    <location>
        <begin position="12"/>
        <end position="73"/>
    </location>
</feature>
<dbReference type="Pfam" id="PF17939">
    <property type="entry name" value="TetR_C_30"/>
    <property type="match status" value="1"/>
</dbReference>
<reference evidence="6 7" key="1">
    <citation type="submission" date="2018-11" db="EMBL/GenBank/DDBJ databases">
        <title>The Potential of Streptomyces as Biocontrol Agents against the Tomato grey mould, Botrytis cinerea (Gray mold) Frontiers in Microbiology.</title>
        <authorList>
            <person name="Li D."/>
        </authorList>
    </citation>
    <scope>NUCLEOTIDE SEQUENCE [LARGE SCALE GENOMIC DNA]</scope>
    <source>
        <strain evidence="6 7">NEAU-LD23</strain>
    </source>
</reference>